<feature type="compositionally biased region" description="Polar residues" evidence="1">
    <location>
        <begin position="427"/>
        <end position="436"/>
    </location>
</feature>
<feature type="compositionally biased region" description="Basic and acidic residues" evidence="1">
    <location>
        <begin position="544"/>
        <end position="555"/>
    </location>
</feature>
<proteinExistence type="predicted"/>
<name>A0A6L2MUB1_TANCI</name>
<feature type="region of interest" description="Disordered" evidence="1">
    <location>
        <begin position="382"/>
        <end position="414"/>
    </location>
</feature>
<evidence type="ECO:0000256" key="1">
    <source>
        <dbReference type="SAM" id="MobiDB-lite"/>
    </source>
</evidence>
<feature type="compositionally biased region" description="Acidic residues" evidence="1">
    <location>
        <begin position="390"/>
        <end position="406"/>
    </location>
</feature>
<dbReference type="AlphaFoldDB" id="A0A6L2MUB1"/>
<accession>A0A6L2MUB1</accession>
<protein>
    <submittedName>
        <fullName evidence="2">Uncharacterized protein</fullName>
    </submittedName>
</protein>
<gene>
    <name evidence="2" type="ORF">Tci_049566</name>
</gene>
<feature type="region of interest" description="Disordered" evidence="1">
    <location>
        <begin position="427"/>
        <end position="461"/>
    </location>
</feature>
<comment type="caution">
    <text evidence="2">The sequence shown here is derived from an EMBL/GenBank/DDBJ whole genome shotgun (WGS) entry which is preliminary data.</text>
</comment>
<evidence type="ECO:0000313" key="2">
    <source>
        <dbReference type="EMBL" id="GEU77588.1"/>
    </source>
</evidence>
<feature type="compositionally biased region" description="Basic and acidic residues" evidence="1">
    <location>
        <begin position="442"/>
        <end position="451"/>
    </location>
</feature>
<reference evidence="2" key="1">
    <citation type="journal article" date="2019" name="Sci. Rep.">
        <title>Draft genome of Tanacetum cinerariifolium, the natural source of mosquito coil.</title>
        <authorList>
            <person name="Yamashiro T."/>
            <person name="Shiraishi A."/>
            <person name="Satake H."/>
            <person name="Nakayama K."/>
        </authorList>
    </citation>
    <scope>NUCLEOTIDE SEQUENCE</scope>
</reference>
<feature type="compositionally biased region" description="Polar residues" evidence="1">
    <location>
        <begin position="452"/>
        <end position="461"/>
    </location>
</feature>
<feature type="region of interest" description="Disordered" evidence="1">
    <location>
        <begin position="541"/>
        <end position="564"/>
    </location>
</feature>
<dbReference type="EMBL" id="BKCJ010007503">
    <property type="protein sequence ID" value="GEU77588.1"/>
    <property type="molecule type" value="Genomic_DNA"/>
</dbReference>
<sequence>MAKLIRSNQSLLNNNTFSHEEASMELLNDSRTINEMLKQREKVVNLAVQQEQEPSYNQNYNDNYYPHDSPSFLCCDNCGGSHETFQCQPMNQNTDSSGFDQIQTPQYPIINEELAEYINSPSWNRPTFFSNDEEHSFQYKEYLKNPSNEIVASNFNQEKEGPPQDSDICQLVREECGIEVSEKQKKKMEDTTLELLEVCRQKEFYCMHNNVDDLIESALKSKLLSINLKSQHLDKKEQEVMNIVEQLTERGTRITESLQNFRVIHKKSSISLNNTSQIYSVHAIAHILPTGEPEYPLSMVYEHPNTTPKMELDEVIKSSVEKLVPILSEYEVNKNECDAPVCVDSSTVDVSENHAEILSDSNNDDISSDDDAFEDIEYVEATPPDSELVSLEEENDVYQEEEDESLNDNPISDNVLKSSSSIPIFEKSNNSLSDNSLPEFKTFSDHTEETRSGNTTNHANNSLPKYDSFCFEIEPDQERFTSVVKNNISDNSTNDPLLEEVNLFLASDNSIPPGIGNIDYDSKGDMHFLKELLVDDSVPIPKNESSDFDHQDDPSFPRPPPEPPDVEFFFDLEPNSGEVISAVMNNIDELNEDECFDPGGEIDVFANVEVEDYFPFIFVIRIFLPYLIYPEVFSLFLSAGNEDTIFDPGIFV</sequence>
<organism evidence="2">
    <name type="scientific">Tanacetum cinerariifolium</name>
    <name type="common">Dalmatian daisy</name>
    <name type="synonym">Chrysanthemum cinerariifolium</name>
    <dbReference type="NCBI Taxonomy" id="118510"/>
    <lineage>
        <taxon>Eukaryota</taxon>
        <taxon>Viridiplantae</taxon>
        <taxon>Streptophyta</taxon>
        <taxon>Embryophyta</taxon>
        <taxon>Tracheophyta</taxon>
        <taxon>Spermatophyta</taxon>
        <taxon>Magnoliopsida</taxon>
        <taxon>eudicotyledons</taxon>
        <taxon>Gunneridae</taxon>
        <taxon>Pentapetalae</taxon>
        <taxon>asterids</taxon>
        <taxon>campanulids</taxon>
        <taxon>Asterales</taxon>
        <taxon>Asteraceae</taxon>
        <taxon>Asteroideae</taxon>
        <taxon>Anthemideae</taxon>
        <taxon>Anthemidinae</taxon>
        <taxon>Tanacetum</taxon>
    </lineage>
</organism>